<dbReference type="InParanoid" id="F4RMS9"/>
<dbReference type="GO" id="GO:0003962">
    <property type="term" value="F:cystathionine gamma-synthase activity"/>
    <property type="evidence" value="ECO:0007669"/>
    <property type="project" value="TreeGrafter"/>
</dbReference>
<dbReference type="HOGENOM" id="CLU_011302_1_0_1"/>
<evidence type="ECO:0000256" key="2">
    <source>
        <dbReference type="ARBA" id="ARBA00022898"/>
    </source>
</evidence>
<dbReference type="Proteomes" id="UP000001072">
    <property type="component" value="Unassembled WGS sequence"/>
</dbReference>
<dbReference type="InterPro" id="IPR051750">
    <property type="entry name" value="Trans-sulfuration_enzymes"/>
</dbReference>
<sequence length="677" mass="74904">MGFNNEPQARLGSSIPPATPHAVSVSLPTWQDNVDYELGLDRVINNLFTGYPRFFIHLDIKKLAEFCHSKHAITAEEQCMLFPSHKSATLCSEFLTAKITSPVDAAEQSSLSEVGRIVKVSAGSGAQSVSSNNGTLNSPLVVYALFVPNGDIFRLARTFWQHTGLGISSRFAERFLRLLGLCPVRAESSTASGSVAHEQLLSKSPTSPPLPRRGPLNGSRRHYAVKSSVSPPSICSSPTKELLSGPLDDSIETYLEERYGRNLPIEQAQLAKLALKRRIAGVLTDEDDSKSDVRPSESIKPSERGQGRLSESDVYLYPTGMSSIFYAHQLCMATRSSDAIDFRLRPSRSVCFGFPYTDTLKILQKWGPGAHFFGHGEEDDLERLEALLVRDREENLPPVTALFCEFPSNPLLKAADLKRIRELATEYGFLVVIDETIGNFVNVEVLPFADIIVSSLTKLFSGDSNVMGGSLVLNPSSAHYLKLKELLDSGSESTKGQALYEDVYFHEDAIYMERNSRDFRSRVHRINHNASNLCIFLTQQMKTVSSKVIKKIYYPQYITTANFEACKRTSGGYGGLFSITFTSALASRVFYDNLVVYKGPSLGTNFTLASPYVILAHFTELDWAEEFGVDQNLIRISVGLEESEVLIKRFEKALKATLVAVQAEEDANQSTLTVEVP</sequence>
<dbReference type="PANTHER" id="PTHR42699">
    <property type="match status" value="1"/>
</dbReference>
<gene>
    <name evidence="4" type="ORF">MELLADRAFT_48480</name>
</gene>
<evidence type="ECO:0000256" key="1">
    <source>
        <dbReference type="ARBA" id="ARBA00001933"/>
    </source>
</evidence>
<dbReference type="FunFam" id="3.90.1150.10:FF:000063">
    <property type="entry name" value="Probable cystathionine gamma-synthase"/>
    <property type="match status" value="1"/>
</dbReference>
<dbReference type="STRING" id="747676.F4RMS9"/>
<name>F4RMS9_MELLP</name>
<dbReference type="OrthoDB" id="10047078at2759"/>
<reference evidence="5" key="1">
    <citation type="journal article" date="2011" name="Proc. Natl. Acad. Sci. U.S.A.">
        <title>Obligate biotrophy features unraveled by the genomic analysis of rust fungi.</title>
        <authorList>
            <person name="Duplessis S."/>
            <person name="Cuomo C.A."/>
            <person name="Lin Y.-C."/>
            <person name="Aerts A."/>
            <person name="Tisserant E."/>
            <person name="Veneault-Fourrey C."/>
            <person name="Joly D.L."/>
            <person name="Hacquard S."/>
            <person name="Amselem J."/>
            <person name="Cantarel B.L."/>
            <person name="Chiu R."/>
            <person name="Coutinho P.M."/>
            <person name="Feau N."/>
            <person name="Field M."/>
            <person name="Frey P."/>
            <person name="Gelhaye E."/>
            <person name="Goldberg J."/>
            <person name="Grabherr M.G."/>
            <person name="Kodira C.D."/>
            <person name="Kohler A."/>
            <person name="Kuees U."/>
            <person name="Lindquist E.A."/>
            <person name="Lucas S.M."/>
            <person name="Mago R."/>
            <person name="Mauceli E."/>
            <person name="Morin E."/>
            <person name="Murat C."/>
            <person name="Pangilinan J.L."/>
            <person name="Park R."/>
            <person name="Pearson M."/>
            <person name="Quesneville H."/>
            <person name="Rouhier N."/>
            <person name="Sakthikumar S."/>
            <person name="Salamov A.A."/>
            <person name="Schmutz J."/>
            <person name="Selles B."/>
            <person name="Shapiro H."/>
            <person name="Tanguay P."/>
            <person name="Tuskan G.A."/>
            <person name="Henrissat B."/>
            <person name="Van de Peer Y."/>
            <person name="Rouze P."/>
            <person name="Ellis J.G."/>
            <person name="Dodds P.N."/>
            <person name="Schein J.E."/>
            <person name="Zhong S."/>
            <person name="Hamelin R.C."/>
            <person name="Grigoriev I.V."/>
            <person name="Szabo L.J."/>
            <person name="Martin F."/>
        </authorList>
    </citation>
    <scope>NUCLEOTIDE SEQUENCE [LARGE SCALE GENOMIC DNA]</scope>
    <source>
        <strain evidence="5">98AG31 / pathotype 3-4-7</strain>
    </source>
</reference>
<protein>
    <recommendedName>
        <fullName evidence="6">Cystathionine gamma-synthase</fullName>
    </recommendedName>
</protein>
<organism evidence="5">
    <name type="scientific">Melampsora larici-populina (strain 98AG31 / pathotype 3-4-7)</name>
    <name type="common">Poplar leaf rust fungus</name>
    <dbReference type="NCBI Taxonomy" id="747676"/>
    <lineage>
        <taxon>Eukaryota</taxon>
        <taxon>Fungi</taxon>
        <taxon>Dikarya</taxon>
        <taxon>Basidiomycota</taxon>
        <taxon>Pucciniomycotina</taxon>
        <taxon>Pucciniomycetes</taxon>
        <taxon>Pucciniales</taxon>
        <taxon>Melampsoraceae</taxon>
        <taxon>Melampsora</taxon>
    </lineage>
</organism>
<dbReference type="AlphaFoldDB" id="F4RMS9"/>
<evidence type="ECO:0008006" key="6">
    <source>
        <dbReference type="Google" id="ProtNLM"/>
    </source>
</evidence>
<dbReference type="eggNOG" id="KOG0053">
    <property type="taxonomic scope" value="Eukaryota"/>
</dbReference>
<proteinExistence type="predicted"/>
<keyword evidence="2" id="KW-0663">Pyridoxal phosphate</keyword>
<dbReference type="PANTHER" id="PTHR42699:SF1">
    <property type="entry name" value="CYSTATHIONINE GAMMA-SYNTHASE-RELATED"/>
    <property type="match status" value="1"/>
</dbReference>
<feature type="region of interest" description="Disordered" evidence="3">
    <location>
        <begin position="193"/>
        <end position="219"/>
    </location>
</feature>
<dbReference type="RefSeq" id="XP_007410564.1">
    <property type="nucleotide sequence ID" value="XM_007410502.1"/>
</dbReference>
<dbReference type="GeneID" id="18928524"/>
<dbReference type="EMBL" id="GL883109">
    <property type="protein sequence ID" value="EGG06326.1"/>
    <property type="molecule type" value="Genomic_DNA"/>
</dbReference>
<dbReference type="FunCoup" id="F4RMS9">
    <property type="interactions" value="121"/>
</dbReference>
<accession>F4RMS9</accession>
<dbReference type="InterPro" id="IPR015421">
    <property type="entry name" value="PyrdxlP-dep_Trfase_major"/>
</dbReference>
<evidence type="ECO:0000256" key="3">
    <source>
        <dbReference type="SAM" id="MobiDB-lite"/>
    </source>
</evidence>
<dbReference type="InterPro" id="IPR000277">
    <property type="entry name" value="Cys/Met-Metab_PyrdxlP-dep_enz"/>
</dbReference>
<dbReference type="SUPFAM" id="SSF53383">
    <property type="entry name" value="PLP-dependent transferases"/>
    <property type="match status" value="1"/>
</dbReference>
<dbReference type="GO" id="GO:0030170">
    <property type="term" value="F:pyridoxal phosphate binding"/>
    <property type="evidence" value="ECO:0007669"/>
    <property type="project" value="InterPro"/>
</dbReference>
<dbReference type="VEuPathDB" id="FungiDB:MELLADRAFT_48480"/>
<comment type="cofactor">
    <cofactor evidence="1">
        <name>pyridoxal 5'-phosphate</name>
        <dbReference type="ChEBI" id="CHEBI:597326"/>
    </cofactor>
</comment>
<dbReference type="KEGG" id="mlr:MELLADRAFT_48480"/>
<dbReference type="Pfam" id="PF01053">
    <property type="entry name" value="Cys_Met_Meta_PP"/>
    <property type="match status" value="1"/>
</dbReference>
<dbReference type="Gene3D" id="3.40.640.10">
    <property type="entry name" value="Type I PLP-dependent aspartate aminotransferase-like (Major domain)"/>
    <property type="match status" value="1"/>
</dbReference>
<feature type="region of interest" description="Disordered" evidence="3">
    <location>
        <begin position="284"/>
        <end position="311"/>
    </location>
</feature>
<evidence type="ECO:0000313" key="4">
    <source>
        <dbReference type="EMBL" id="EGG06326.1"/>
    </source>
</evidence>
<evidence type="ECO:0000313" key="5">
    <source>
        <dbReference type="Proteomes" id="UP000001072"/>
    </source>
</evidence>
<dbReference type="InterPro" id="IPR015422">
    <property type="entry name" value="PyrdxlP-dep_Trfase_small"/>
</dbReference>
<dbReference type="GO" id="GO:0019346">
    <property type="term" value="P:transsulfuration"/>
    <property type="evidence" value="ECO:0007669"/>
    <property type="project" value="InterPro"/>
</dbReference>
<feature type="compositionally biased region" description="Basic and acidic residues" evidence="3">
    <location>
        <begin position="290"/>
        <end position="306"/>
    </location>
</feature>
<dbReference type="Gene3D" id="3.90.1150.10">
    <property type="entry name" value="Aspartate Aminotransferase, domain 1"/>
    <property type="match status" value="1"/>
</dbReference>
<keyword evidence="5" id="KW-1185">Reference proteome</keyword>
<dbReference type="InterPro" id="IPR015424">
    <property type="entry name" value="PyrdxlP-dep_Trfase"/>
</dbReference>